<dbReference type="Pfam" id="PF06444">
    <property type="entry name" value="NADH_dehy_S2_C"/>
    <property type="match status" value="1"/>
</dbReference>
<name>Q8HG48_ALLSI</name>
<comment type="subcellular location">
    <subcellularLocation>
        <location evidence="1 17">Mitochondrion inner membrane</location>
        <topology evidence="1 17">Multi-pass membrane protein</topology>
    </subcellularLocation>
</comment>
<keyword evidence="6 17" id="KW-0679">Respiratory chain</keyword>
<accession>Q8HG48</accession>
<gene>
    <name evidence="22" type="primary">ND2</name>
</gene>
<dbReference type="Pfam" id="PF00361">
    <property type="entry name" value="Proton_antipo_M"/>
    <property type="match status" value="1"/>
</dbReference>
<keyword evidence="13 17" id="KW-0830">Ubiquinone</keyword>
<keyword evidence="8 17" id="KW-0999">Mitochondrion inner membrane</keyword>
<comment type="similarity">
    <text evidence="2 17">Belongs to the complex I subunit 2 family.</text>
</comment>
<dbReference type="PANTHER" id="PTHR46552">
    <property type="entry name" value="NADH-UBIQUINONE OXIDOREDUCTASE CHAIN 2"/>
    <property type="match status" value="1"/>
</dbReference>
<keyword evidence="21" id="KW-1185">Reference proteome</keyword>
<evidence type="ECO:0000259" key="19">
    <source>
        <dbReference type="Pfam" id="PF06444"/>
    </source>
</evidence>
<dbReference type="InterPro" id="IPR003917">
    <property type="entry name" value="NADH_UbQ_OxRdtase_chain2"/>
</dbReference>
<reference evidence="21 22" key="2">
    <citation type="submission" date="2002-12" db="EMBL/GenBank/DDBJ databases">
        <authorList>
            <consortium name="NCBI Genome Project"/>
        </authorList>
    </citation>
    <scope>NUCLEOTIDE SEQUENCE [LARGE SCALE GENOMIC DNA]</scope>
</reference>
<evidence type="ECO:0000256" key="16">
    <source>
        <dbReference type="ARBA" id="ARBA00049551"/>
    </source>
</evidence>
<evidence type="ECO:0000256" key="8">
    <source>
        <dbReference type="ARBA" id="ARBA00022792"/>
    </source>
</evidence>
<dbReference type="GO" id="GO:0008137">
    <property type="term" value="F:NADH dehydrogenase (ubiquinone) activity"/>
    <property type="evidence" value="ECO:0007669"/>
    <property type="project" value="UniProtKB-EC"/>
</dbReference>
<dbReference type="EC" id="7.1.1.2" evidence="3 17"/>
<feature type="transmembrane region" description="Helical" evidence="17">
    <location>
        <begin position="323"/>
        <end position="345"/>
    </location>
</feature>
<evidence type="ECO:0000256" key="15">
    <source>
        <dbReference type="ARBA" id="ARBA00023136"/>
    </source>
</evidence>
<comment type="catalytic activity">
    <reaction evidence="16 17">
        <text>a ubiquinone + NADH + 5 H(+)(in) = a ubiquinol + NAD(+) + 4 H(+)(out)</text>
        <dbReference type="Rhea" id="RHEA:29091"/>
        <dbReference type="Rhea" id="RHEA-COMP:9565"/>
        <dbReference type="Rhea" id="RHEA-COMP:9566"/>
        <dbReference type="ChEBI" id="CHEBI:15378"/>
        <dbReference type="ChEBI" id="CHEBI:16389"/>
        <dbReference type="ChEBI" id="CHEBI:17976"/>
        <dbReference type="ChEBI" id="CHEBI:57540"/>
        <dbReference type="ChEBI" id="CHEBI:57945"/>
        <dbReference type="EC" id="7.1.1.2"/>
    </reaction>
</comment>
<feature type="domain" description="NADH dehydrogenase subunit 2 C-terminal" evidence="19">
    <location>
        <begin position="289"/>
        <end position="341"/>
    </location>
</feature>
<dbReference type="GO" id="GO:0006120">
    <property type="term" value="P:mitochondrial electron transport, NADH to ubiquinone"/>
    <property type="evidence" value="ECO:0007669"/>
    <property type="project" value="InterPro"/>
</dbReference>
<proteinExistence type="inferred from homology"/>
<dbReference type="EMBL" id="AF511507">
    <property type="protein sequence ID" value="AAN84918.1"/>
    <property type="molecule type" value="Genomic_DNA"/>
</dbReference>
<protein>
    <recommendedName>
        <fullName evidence="4 17">NADH-ubiquinone oxidoreductase chain 2</fullName>
        <ecNumber evidence="3 17">7.1.1.2</ecNumber>
    </recommendedName>
</protein>
<feature type="transmembrane region" description="Helical" evidence="17">
    <location>
        <begin position="59"/>
        <end position="79"/>
    </location>
</feature>
<feature type="transmembrane region" description="Helical" evidence="17">
    <location>
        <begin position="276"/>
        <end position="297"/>
    </location>
</feature>
<reference evidence="20 21" key="1">
    <citation type="submission" date="2002-05" db="EMBL/GenBank/DDBJ databases">
        <title>The complete mitochondrial genome sequence of Chinese alligator.</title>
        <authorList>
            <person name="Wu X."/>
            <person name="Wang Y."/>
            <person name="Zhou K."/>
            <person name="Zhu W."/>
            <person name="Nie J."/>
            <person name="Wang C."/>
            <person name="Xie W."/>
        </authorList>
    </citation>
    <scope>NUCLEOTIDE SEQUENCE</scope>
</reference>
<keyword evidence="15 17" id="KW-0472">Membrane</keyword>
<evidence type="ECO:0000256" key="1">
    <source>
        <dbReference type="ARBA" id="ARBA00004448"/>
    </source>
</evidence>
<evidence type="ECO:0000256" key="2">
    <source>
        <dbReference type="ARBA" id="ARBA00007012"/>
    </source>
</evidence>
<evidence type="ECO:0000259" key="18">
    <source>
        <dbReference type="Pfam" id="PF00361"/>
    </source>
</evidence>
<evidence type="ECO:0000256" key="13">
    <source>
        <dbReference type="ARBA" id="ARBA00023075"/>
    </source>
</evidence>
<evidence type="ECO:0000313" key="22">
    <source>
        <dbReference type="RefSeq" id="NP_758781.1"/>
    </source>
</evidence>
<geneLocation type="mitochondrion" evidence="20 22"/>
<feature type="transmembrane region" description="Helical" evidence="17">
    <location>
        <begin position="239"/>
        <end position="256"/>
    </location>
</feature>
<evidence type="ECO:0000313" key="21">
    <source>
        <dbReference type="Proteomes" id="UP000189705"/>
    </source>
</evidence>
<feature type="domain" description="NADH:quinone oxidoreductase/Mrp antiporter transmembrane" evidence="18">
    <location>
        <begin position="22"/>
        <end position="288"/>
    </location>
</feature>
<keyword evidence="11 17" id="KW-1133">Transmembrane helix</keyword>
<evidence type="ECO:0000256" key="7">
    <source>
        <dbReference type="ARBA" id="ARBA00022692"/>
    </source>
</evidence>
<evidence type="ECO:0000256" key="9">
    <source>
        <dbReference type="ARBA" id="ARBA00022967"/>
    </source>
</evidence>
<dbReference type="InterPro" id="IPR010933">
    <property type="entry name" value="NADH_DH_su2_C"/>
</dbReference>
<reference evidence="21" key="3">
    <citation type="submission" date="2024-06" db="UniProtKB">
        <authorList>
            <consortium name="RefSeq"/>
        </authorList>
    </citation>
    <scope>NUCLEOTIDE SEQUENCE [LARGE SCALE GENOMIC DNA]</scope>
</reference>
<dbReference type="AlphaFoldDB" id="Q8HG48"/>
<evidence type="ECO:0000256" key="14">
    <source>
        <dbReference type="ARBA" id="ARBA00023128"/>
    </source>
</evidence>
<dbReference type="PANTHER" id="PTHR46552:SF1">
    <property type="entry name" value="NADH-UBIQUINONE OXIDOREDUCTASE CHAIN 2"/>
    <property type="match status" value="1"/>
</dbReference>
<evidence type="ECO:0000256" key="5">
    <source>
        <dbReference type="ARBA" id="ARBA00022448"/>
    </source>
</evidence>
<dbReference type="KEGG" id="asn:806141"/>
<feature type="transmembrane region" description="Helical" evidence="17">
    <location>
        <begin position="138"/>
        <end position="165"/>
    </location>
</feature>
<evidence type="ECO:0000313" key="20">
    <source>
        <dbReference type="EMBL" id="AAN84918.1"/>
    </source>
</evidence>
<dbReference type="InterPro" id="IPR001750">
    <property type="entry name" value="ND/Mrp_TM"/>
</dbReference>
<keyword evidence="12 17" id="KW-0520">NAD</keyword>
<keyword evidence="9 17" id="KW-1278">Translocase</keyword>
<evidence type="ECO:0000256" key="6">
    <source>
        <dbReference type="ARBA" id="ARBA00022660"/>
    </source>
</evidence>
<evidence type="ECO:0000256" key="10">
    <source>
        <dbReference type="ARBA" id="ARBA00022982"/>
    </source>
</evidence>
<dbReference type="GO" id="GO:0005743">
    <property type="term" value="C:mitochondrial inner membrane"/>
    <property type="evidence" value="ECO:0007669"/>
    <property type="project" value="UniProtKB-SubCell"/>
</dbReference>
<dbReference type="STRING" id="38654.Q8HG48"/>
<evidence type="ECO:0000256" key="11">
    <source>
        <dbReference type="ARBA" id="ARBA00022989"/>
    </source>
</evidence>
<reference evidence="22" key="4">
    <citation type="submission" date="2025-04" db="UniProtKB">
        <authorList>
            <consortium name="RefSeq"/>
        </authorList>
    </citation>
    <scope>IDENTIFICATION</scope>
</reference>
<evidence type="ECO:0000256" key="17">
    <source>
        <dbReference type="RuleBase" id="RU003403"/>
    </source>
</evidence>
<keyword evidence="5" id="KW-0813">Transport</keyword>
<dbReference type="RefSeq" id="NP_758781.1">
    <property type="nucleotide sequence ID" value="NC_004448.1"/>
</dbReference>
<sequence length="354" mass="39042">MPLSQPIILTTLTATTLVFLLSTHLVLMWAALELSTLAILPLIANKSHPRAIEASTKYFLMQAMASTLIIFSGALNYEMTGSYQIAELTDLTSMIVLTLALFIKVGLVPFHFWVPEVLQGMPTAPAIFLLTWQKLGPLVMLFLISHLISLKLIFMVAVLSSLIAGWMGLNQTQVRKLMAFSSIAQMAWIIVIIKYAPSLTILTFYIYSTTVSATLLTLDKMSTTSTKHLITSFSKSPTAATLLTLSLLSLSGLPPLAGFLPKWLTVNQLVSEKATWIALLMLMASLLSLFFYLRLWYNSSSTLPPNTTNTTRLWRKLTPQSNLTINLLVLAATTLLLSATLMKAITKQETPKAK</sequence>
<keyword evidence="10 17" id="KW-0249">Electron transport</keyword>
<dbReference type="InterPro" id="IPR050175">
    <property type="entry name" value="Complex_I_Subunit_2"/>
</dbReference>
<evidence type="ECO:0000256" key="4">
    <source>
        <dbReference type="ARBA" id="ARBA00021008"/>
    </source>
</evidence>
<organism evidence="20">
    <name type="scientific">Alligator sinensis</name>
    <name type="common">Chinese alligator</name>
    <dbReference type="NCBI Taxonomy" id="38654"/>
    <lineage>
        <taxon>Eukaryota</taxon>
        <taxon>Metazoa</taxon>
        <taxon>Chordata</taxon>
        <taxon>Craniata</taxon>
        <taxon>Vertebrata</taxon>
        <taxon>Euteleostomi</taxon>
        <taxon>Archelosauria</taxon>
        <taxon>Archosauria</taxon>
        <taxon>Crocodylia</taxon>
        <taxon>Alligatoridae</taxon>
        <taxon>Alligatorinae</taxon>
        <taxon>Alligator</taxon>
    </lineage>
</organism>
<comment type="function">
    <text evidence="17">Core subunit of the mitochondrial membrane respiratory chain NADH dehydrogenase (Complex I) which catalyzes electron transfer from NADH through the respiratory chain, using ubiquinone as an electron acceptor. Essential for the catalytic activity and assembly of complex I.</text>
</comment>
<evidence type="ECO:0000256" key="12">
    <source>
        <dbReference type="ARBA" id="ARBA00023027"/>
    </source>
</evidence>
<feature type="transmembrane region" description="Helical" evidence="17">
    <location>
        <begin position="7"/>
        <end position="32"/>
    </location>
</feature>
<keyword evidence="14 17" id="KW-0496">Mitochondrion</keyword>
<feature type="transmembrane region" description="Helical" evidence="17">
    <location>
        <begin position="91"/>
        <end position="114"/>
    </location>
</feature>
<dbReference type="PRINTS" id="PR01436">
    <property type="entry name" value="NADHDHGNASE2"/>
</dbReference>
<evidence type="ECO:0000256" key="3">
    <source>
        <dbReference type="ARBA" id="ARBA00012944"/>
    </source>
</evidence>
<dbReference type="Proteomes" id="UP000189705">
    <property type="component" value="Mitochondrion MT"/>
</dbReference>
<keyword evidence="7 17" id="KW-0812">Transmembrane</keyword>